<reference evidence="5 6" key="1">
    <citation type="submission" date="2020-07" db="EMBL/GenBank/DDBJ databases">
        <title>Sequencing the genomes of 1000 actinobacteria strains.</title>
        <authorList>
            <person name="Klenk H.-P."/>
        </authorList>
    </citation>
    <scope>NUCLEOTIDE SEQUENCE [LARGE SCALE GENOMIC DNA]</scope>
    <source>
        <strain evidence="5 6">DSM 45772</strain>
    </source>
</reference>
<dbReference type="InterPro" id="IPR036286">
    <property type="entry name" value="LexA/Signal_pep-like_sf"/>
</dbReference>
<dbReference type="EMBL" id="JACCBN010000001">
    <property type="protein sequence ID" value="NYD36942.1"/>
    <property type="molecule type" value="Genomic_DNA"/>
</dbReference>
<dbReference type="GO" id="GO:0004252">
    <property type="term" value="F:serine-type endopeptidase activity"/>
    <property type="evidence" value="ECO:0007669"/>
    <property type="project" value="InterPro"/>
</dbReference>
<evidence type="ECO:0000313" key="5">
    <source>
        <dbReference type="EMBL" id="NYD36942.1"/>
    </source>
</evidence>
<evidence type="ECO:0000259" key="4">
    <source>
        <dbReference type="Pfam" id="PF00717"/>
    </source>
</evidence>
<comment type="caution">
    <text evidence="5">The sequence shown here is derived from an EMBL/GenBank/DDBJ whole genome shotgun (WGS) entry which is preliminary data.</text>
</comment>
<gene>
    <name evidence="5" type="ORF">BJ983_003044</name>
</gene>
<dbReference type="SUPFAM" id="SSF51306">
    <property type="entry name" value="LexA/Signal peptidase"/>
    <property type="match status" value="1"/>
</dbReference>
<feature type="domain" description="Peptidase S24/S26A/S26B/S26C" evidence="4">
    <location>
        <begin position="21"/>
        <end position="71"/>
    </location>
</feature>
<evidence type="ECO:0000256" key="1">
    <source>
        <dbReference type="ARBA" id="ARBA00004308"/>
    </source>
</evidence>
<dbReference type="CDD" id="cd06530">
    <property type="entry name" value="S26_SPase_I"/>
    <property type="match status" value="1"/>
</dbReference>
<protein>
    <recommendedName>
        <fullName evidence="4">Peptidase S24/S26A/S26B/S26C domain-containing protein</fullName>
    </recommendedName>
</protein>
<keyword evidence="3" id="KW-0378">Hydrolase</keyword>
<comment type="subcellular location">
    <subcellularLocation>
        <location evidence="1">Endomembrane system</location>
    </subcellularLocation>
</comment>
<sequence>MRRLRAAFSGVRARVPRRVLVRGGSMAPTLQDGDVVLAWPRRRIRAGEVALVRWAARPEQLSVKRLALPDDGGWFALGDAALASTDSRTLGPAEALAVVTHRLWPRPGRIARR</sequence>
<evidence type="ECO:0000256" key="2">
    <source>
        <dbReference type="ARBA" id="ARBA00022670"/>
    </source>
</evidence>
<proteinExistence type="predicted"/>
<dbReference type="GO" id="GO:0006465">
    <property type="term" value="P:signal peptide processing"/>
    <property type="evidence" value="ECO:0007669"/>
    <property type="project" value="InterPro"/>
</dbReference>
<keyword evidence="6" id="KW-1185">Reference proteome</keyword>
<name>A0A7Y9DWQ3_9PSEU</name>
<dbReference type="Gene3D" id="2.10.109.10">
    <property type="entry name" value="Umud Fragment, subunit A"/>
    <property type="match status" value="1"/>
</dbReference>
<dbReference type="AlphaFoldDB" id="A0A7Y9DWQ3"/>
<dbReference type="InterPro" id="IPR019756">
    <property type="entry name" value="Pept_S26A_signal_pept_1_Ser-AS"/>
</dbReference>
<dbReference type="PROSITE" id="PS00501">
    <property type="entry name" value="SPASE_I_1"/>
    <property type="match status" value="1"/>
</dbReference>
<keyword evidence="2" id="KW-0645">Protease</keyword>
<evidence type="ECO:0000313" key="6">
    <source>
        <dbReference type="Proteomes" id="UP000535890"/>
    </source>
</evidence>
<dbReference type="RefSeq" id="WP_343054192.1">
    <property type="nucleotide sequence ID" value="NZ_BAABHP010000021.1"/>
</dbReference>
<dbReference type="GO" id="GO:0012505">
    <property type="term" value="C:endomembrane system"/>
    <property type="evidence" value="ECO:0007669"/>
    <property type="project" value="UniProtKB-SubCell"/>
</dbReference>
<dbReference type="InterPro" id="IPR019533">
    <property type="entry name" value="Peptidase_S26"/>
</dbReference>
<dbReference type="Proteomes" id="UP000535890">
    <property type="component" value="Unassembled WGS sequence"/>
</dbReference>
<organism evidence="5 6">
    <name type="scientific">Actinomycetospora corticicola</name>
    <dbReference type="NCBI Taxonomy" id="663602"/>
    <lineage>
        <taxon>Bacteria</taxon>
        <taxon>Bacillati</taxon>
        <taxon>Actinomycetota</taxon>
        <taxon>Actinomycetes</taxon>
        <taxon>Pseudonocardiales</taxon>
        <taxon>Pseudonocardiaceae</taxon>
        <taxon>Actinomycetospora</taxon>
    </lineage>
</organism>
<accession>A0A7Y9DWQ3</accession>
<evidence type="ECO:0000256" key="3">
    <source>
        <dbReference type="ARBA" id="ARBA00022801"/>
    </source>
</evidence>
<dbReference type="GO" id="GO:0016020">
    <property type="term" value="C:membrane"/>
    <property type="evidence" value="ECO:0007669"/>
    <property type="project" value="InterPro"/>
</dbReference>
<dbReference type="Pfam" id="PF00717">
    <property type="entry name" value="Peptidase_S24"/>
    <property type="match status" value="1"/>
</dbReference>
<dbReference type="InterPro" id="IPR015927">
    <property type="entry name" value="Peptidase_S24_S26A/B/C"/>
</dbReference>